<dbReference type="PANTHER" id="PTHR14969:SF62">
    <property type="entry name" value="DECAPRENYLPHOSPHORYL-5-PHOSPHORIBOSE PHOSPHATASE RV3807C-RELATED"/>
    <property type="match status" value="1"/>
</dbReference>
<evidence type="ECO:0000256" key="6">
    <source>
        <dbReference type="ARBA" id="ARBA00023136"/>
    </source>
</evidence>
<feature type="region of interest" description="Disordered" evidence="7">
    <location>
        <begin position="195"/>
        <end position="238"/>
    </location>
</feature>
<dbReference type="SUPFAM" id="SSF48317">
    <property type="entry name" value="Acid phosphatase/Vanadium-dependent haloperoxidase"/>
    <property type="match status" value="1"/>
</dbReference>
<sequence>MAALALFGALALSMLIGPAPPPFHGLDETVTTWAVTGRETALTAVATLLHYGGMRPWGAVPMVIILAPLAWARRWSDLALVLLAWIFTSAITVEAFKELLGRPRPPEPLVATHTSAFPSGHTAYAAVMGMALVAVARNHRAWALAATLAVTVVMAWSRIYLGAHWLSDTVGGALLGWGIALLLWGLWPARPPLAARQSHPAPPPAPLQRRPGRRDAPLRSSRARARRTRPASKPLGRR</sequence>
<evidence type="ECO:0000256" key="8">
    <source>
        <dbReference type="SAM" id="Phobius"/>
    </source>
</evidence>
<dbReference type="Gene3D" id="1.20.144.10">
    <property type="entry name" value="Phosphatidic acid phosphatase type 2/haloperoxidase"/>
    <property type="match status" value="2"/>
</dbReference>
<keyword evidence="11" id="KW-1185">Reference proteome</keyword>
<feature type="transmembrane region" description="Helical" evidence="8">
    <location>
        <begin position="142"/>
        <end position="163"/>
    </location>
</feature>
<evidence type="ECO:0000256" key="7">
    <source>
        <dbReference type="SAM" id="MobiDB-lite"/>
    </source>
</evidence>
<comment type="caution">
    <text evidence="10">The sequence shown here is derived from an EMBL/GenBank/DDBJ whole genome shotgun (WGS) entry which is preliminary data.</text>
</comment>
<keyword evidence="2" id="KW-1003">Cell membrane</keyword>
<comment type="subcellular location">
    <subcellularLocation>
        <location evidence="1">Cell membrane</location>
        <topology evidence="1">Multi-pass membrane protein</topology>
    </subcellularLocation>
</comment>
<evidence type="ECO:0000256" key="4">
    <source>
        <dbReference type="ARBA" id="ARBA00022801"/>
    </source>
</evidence>
<protein>
    <recommendedName>
        <fullName evidence="9">Phosphatidic acid phosphatase type 2/haloperoxidase domain-containing protein</fullName>
    </recommendedName>
</protein>
<name>A0ABP7FRV0_9ACTN</name>
<dbReference type="CDD" id="cd03392">
    <property type="entry name" value="PAP2_like_2"/>
    <property type="match status" value="1"/>
</dbReference>
<organism evidence="10 11">
    <name type="scientific">Salinactinospora qingdaonensis</name>
    <dbReference type="NCBI Taxonomy" id="702744"/>
    <lineage>
        <taxon>Bacteria</taxon>
        <taxon>Bacillati</taxon>
        <taxon>Actinomycetota</taxon>
        <taxon>Actinomycetes</taxon>
        <taxon>Streptosporangiales</taxon>
        <taxon>Nocardiopsidaceae</taxon>
        <taxon>Salinactinospora</taxon>
    </lineage>
</organism>
<accession>A0ABP7FRV0</accession>
<evidence type="ECO:0000256" key="2">
    <source>
        <dbReference type="ARBA" id="ARBA00022475"/>
    </source>
</evidence>
<evidence type="ECO:0000313" key="11">
    <source>
        <dbReference type="Proteomes" id="UP001500908"/>
    </source>
</evidence>
<proteinExistence type="predicted"/>
<evidence type="ECO:0000256" key="5">
    <source>
        <dbReference type="ARBA" id="ARBA00022989"/>
    </source>
</evidence>
<dbReference type="PANTHER" id="PTHR14969">
    <property type="entry name" value="SPHINGOSINE-1-PHOSPHATE PHOSPHOHYDROLASE"/>
    <property type="match status" value="1"/>
</dbReference>
<dbReference type="Pfam" id="PF01569">
    <property type="entry name" value="PAP2"/>
    <property type="match status" value="1"/>
</dbReference>
<feature type="transmembrane region" description="Helical" evidence="8">
    <location>
        <begin position="169"/>
        <end position="187"/>
    </location>
</feature>
<gene>
    <name evidence="10" type="ORF">GCM10022402_27100</name>
</gene>
<dbReference type="InterPro" id="IPR036938">
    <property type="entry name" value="PAP2/HPO_sf"/>
</dbReference>
<feature type="domain" description="Phosphatidic acid phosphatase type 2/haloperoxidase" evidence="9">
    <location>
        <begin position="78"/>
        <end position="184"/>
    </location>
</feature>
<evidence type="ECO:0000256" key="3">
    <source>
        <dbReference type="ARBA" id="ARBA00022692"/>
    </source>
</evidence>
<keyword evidence="3 8" id="KW-0812">Transmembrane</keyword>
<feature type="transmembrane region" description="Helical" evidence="8">
    <location>
        <begin position="49"/>
        <end position="71"/>
    </location>
</feature>
<evidence type="ECO:0000256" key="1">
    <source>
        <dbReference type="ARBA" id="ARBA00004651"/>
    </source>
</evidence>
<evidence type="ECO:0000313" key="10">
    <source>
        <dbReference type="EMBL" id="GAA3746176.1"/>
    </source>
</evidence>
<feature type="transmembrane region" description="Helical" evidence="8">
    <location>
        <begin position="78"/>
        <end position="96"/>
    </location>
</feature>
<keyword evidence="4" id="KW-0378">Hydrolase</keyword>
<dbReference type="InterPro" id="IPR000326">
    <property type="entry name" value="PAP2/HPO"/>
</dbReference>
<evidence type="ECO:0000259" key="9">
    <source>
        <dbReference type="SMART" id="SM00014"/>
    </source>
</evidence>
<dbReference type="EMBL" id="BAABDD010000011">
    <property type="protein sequence ID" value="GAA3746176.1"/>
    <property type="molecule type" value="Genomic_DNA"/>
</dbReference>
<feature type="compositionally biased region" description="Basic residues" evidence="7">
    <location>
        <begin position="221"/>
        <end position="238"/>
    </location>
</feature>
<reference evidence="11" key="1">
    <citation type="journal article" date="2019" name="Int. J. Syst. Evol. Microbiol.">
        <title>The Global Catalogue of Microorganisms (GCM) 10K type strain sequencing project: providing services to taxonomists for standard genome sequencing and annotation.</title>
        <authorList>
            <consortium name="The Broad Institute Genomics Platform"/>
            <consortium name="The Broad Institute Genome Sequencing Center for Infectious Disease"/>
            <person name="Wu L."/>
            <person name="Ma J."/>
        </authorList>
    </citation>
    <scope>NUCLEOTIDE SEQUENCE [LARGE SCALE GENOMIC DNA]</scope>
    <source>
        <strain evidence="11">JCM 17137</strain>
    </source>
</reference>
<keyword evidence="5 8" id="KW-1133">Transmembrane helix</keyword>
<dbReference type="Proteomes" id="UP001500908">
    <property type="component" value="Unassembled WGS sequence"/>
</dbReference>
<feature type="transmembrane region" description="Helical" evidence="8">
    <location>
        <begin position="116"/>
        <end position="135"/>
    </location>
</feature>
<dbReference type="RefSeq" id="WP_344971599.1">
    <property type="nucleotide sequence ID" value="NZ_BAABDD010000011.1"/>
</dbReference>
<keyword evidence="6 8" id="KW-0472">Membrane</keyword>
<dbReference type="SMART" id="SM00014">
    <property type="entry name" value="acidPPc"/>
    <property type="match status" value="1"/>
</dbReference>